<organism evidence="1 2">
    <name type="scientific">Phlebia brevispora</name>
    <dbReference type="NCBI Taxonomy" id="194682"/>
    <lineage>
        <taxon>Eukaryota</taxon>
        <taxon>Fungi</taxon>
        <taxon>Dikarya</taxon>
        <taxon>Basidiomycota</taxon>
        <taxon>Agaricomycotina</taxon>
        <taxon>Agaricomycetes</taxon>
        <taxon>Polyporales</taxon>
        <taxon>Meruliaceae</taxon>
        <taxon>Phlebia</taxon>
    </lineage>
</organism>
<protein>
    <submittedName>
        <fullName evidence="1">Uncharacterized protein</fullName>
    </submittedName>
</protein>
<proteinExistence type="predicted"/>
<evidence type="ECO:0000313" key="1">
    <source>
        <dbReference type="EMBL" id="KAJ3531276.1"/>
    </source>
</evidence>
<dbReference type="Proteomes" id="UP001148662">
    <property type="component" value="Unassembled WGS sequence"/>
</dbReference>
<reference evidence="1" key="1">
    <citation type="submission" date="2022-07" db="EMBL/GenBank/DDBJ databases">
        <title>Genome Sequence of Phlebia brevispora.</title>
        <authorList>
            <person name="Buettner E."/>
        </authorList>
    </citation>
    <scope>NUCLEOTIDE SEQUENCE</scope>
    <source>
        <strain evidence="1">MPL23</strain>
    </source>
</reference>
<dbReference type="EMBL" id="JANHOG010001813">
    <property type="protein sequence ID" value="KAJ3531276.1"/>
    <property type="molecule type" value="Genomic_DNA"/>
</dbReference>
<name>A0ACC1S3I0_9APHY</name>
<keyword evidence="2" id="KW-1185">Reference proteome</keyword>
<evidence type="ECO:0000313" key="2">
    <source>
        <dbReference type="Proteomes" id="UP001148662"/>
    </source>
</evidence>
<gene>
    <name evidence="1" type="ORF">NM688_g7596</name>
</gene>
<sequence length="412" mass="47580">MGSASKRRAKHGGRSRQNGASDRKDTVQSSAAHFLPAFADDLLPTNPELLEDYGFNRLFNSRDSFMLFGLYKGLWQLHPDGLEPSTVDKWLREGSLVQKIKETFERLPPDYRGEYYKWFLEHQWVLDGSPIPATHSAETVRERMRTKLWEFLGPERRACAPHWSAEWKICLSLYYQLLSDFYPAPHHSYELYVGFGYCVARDLYTEMAITRLYRALTERCAFEEFCDAYETSTLIALMEKRSIIETQHSLPRHFAHVMGSRTRHESVWSLKQYLYGKNAGGLELSVLCDYGFANCNTRAEEEELAATYRTAFDHRDFDEMELHRRCIRGETLKYIGKFQELSNKKQRKLARLTRNPYPLPLFDNPSVDLQPPPPPPPAPPLHPRPSSTTLMGLAVFNCSPCSISHQSLRLAN</sequence>
<accession>A0ACC1S3I0</accession>
<comment type="caution">
    <text evidence="1">The sequence shown here is derived from an EMBL/GenBank/DDBJ whole genome shotgun (WGS) entry which is preliminary data.</text>
</comment>